<evidence type="ECO:0000256" key="2">
    <source>
        <dbReference type="RuleBase" id="RU000461"/>
    </source>
</evidence>
<keyword evidence="2" id="KW-0503">Monooxygenase</keyword>
<dbReference type="InterPro" id="IPR001128">
    <property type="entry name" value="Cyt_P450"/>
</dbReference>
<proteinExistence type="inferred from homology"/>
<keyword evidence="4" id="KW-1185">Reference proteome</keyword>
<dbReference type="GO" id="GO:0020037">
    <property type="term" value="F:heme binding"/>
    <property type="evidence" value="ECO:0007669"/>
    <property type="project" value="InterPro"/>
</dbReference>
<dbReference type="GO" id="GO:0005506">
    <property type="term" value="F:iron ion binding"/>
    <property type="evidence" value="ECO:0007669"/>
    <property type="project" value="InterPro"/>
</dbReference>
<evidence type="ECO:0000313" key="4">
    <source>
        <dbReference type="Proteomes" id="UP000248544"/>
    </source>
</evidence>
<dbReference type="PRINTS" id="PR00359">
    <property type="entry name" value="BP450"/>
</dbReference>
<keyword evidence="2" id="KW-0349">Heme</keyword>
<comment type="caution">
    <text evidence="3">The sequence shown here is derived from an EMBL/GenBank/DDBJ whole genome shotgun (WGS) entry which is preliminary data.</text>
</comment>
<reference evidence="3 4" key="1">
    <citation type="submission" date="2018-01" db="EMBL/GenBank/DDBJ databases">
        <title>Draft genome sequence of Sphaerisporangium sp. 7K107.</title>
        <authorList>
            <person name="Sahin N."/>
            <person name="Saygin H."/>
            <person name="Ay H."/>
        </authorList>
    </citation>
    <scope>NUCLEOTIDE SEQUENCE [LARGE SCALE GENOMIC DNA]</scope>
    <source>
        <strain evidence="3 4">7K107</strain>
    </source>
</reference>
<dbReference type="GO" id="GO:0016705">
    <property type="term" value="F:oxidoreductase activity, acting on paired donors, with incorporation or reduction of molecular oxygen"/>
    <property type="evidence" value="ECO:0007669"/>
    <property type="project" value="InterPro"/>
</dbReference>
<organism evidence="3 4">
    <name type="scientific">Spongiactinospora gelatinilytica</name>
    <dbReference type="NCBI Taxonomy" id="2666298"/>
    <lineage>
        <taxon>Bacteria</taxon>
        <taxon>Bacillati</taxon>
        <taxon>Actinomycetota</taxon>
        <taxon>Actinomycetes</taxon>
        <taxon>Streptosporangiales</taxon>
        <taxon>Streptosporangiaceae</taxon>
        <taxon>Spongiactinospora</taxon>
    </lineage>
</organism>
<comment type="similarity">
    <text evidence="1 2">Belongs to the cytochrome P450 family.</text>
</comment>
<protein>
    <recommendedName>
        <fullName evidence="5">Cytochrome P450</fullName>
    </recommendedName>
</protein>
<accession>A0A2W2G2R9</accession>
<sequence>MLALLDNPAQWALLRANTELAGQVVEEVLRYDSPVQATLRYAQEDLYLAGRRIAAWDPVYVLIGATGRDPSVFTDPDRFDIMRTPSPDHLAFGSGPHYCLGTPLARLPGLVRAGEPEHRTTMAVRGLARLPVRPG</sequence>
<evidence type="ECO:0000256" key="1">
    <source>
        <dbReference type="ARBA" id="ARBA00010617"/>
    </source>
</evidence>
<dbReference type="InterPro" id="IPR002397">
    <property type="entry name" value="Cyt_P450_B"/>
</dbReference>
<keyword evidence="2" id="KW-0408">Iron</keyword>
<dbReference type="EMBL" id="POUA01000126">
    <property type="protein sequence ID" value="PZG44226.1"/>
    <property type="molecule type" value="Genomic_DNA"/>
</dbReference>
<dbReference type="InterPro" id="IPR017972">
    <property type="entry name" value="Cyt_P450_CS"/>
</dbReference>
<evidence type="ECO:0008006" key="5">
    <source>
        <dbReference type="Google" id="ProtNLM"/>
    </source>
</evidence>
<dbReference type="PANTHER" id="PTHR46696">
    <property type="entry name" value="P450, PUTATIVE (EUROFUNG)-RELATED"/>
    <property type="match status" value="1"/>
</dbReference>
<dbReference type="GO" id="GO:0004497">
    <property type="term" value="F:monooxygenase activity"/>
    <property type="evidence" value="ECO:0007669"/>
    <property type="project" value="UniProtKB-KW"/>
</dbReference>
<dbReference type="AlphaFoldDB" id="A0A2W2G2R9"/>
<dbReference type="Proteomes" id="UP000248544">
    <property type="component" value="Unassembled WGS sequence"/>
</dbReference>
<keyword evidence="2" id="KW-0560">Oxidoreductase</keyword>
<dbReference type="InterPro" id="IPR036396">
    <property type="entry name" value="Cyt_P450_sf"/>
</dbReference>
<dbReference type="PANTHER" id="PTHR46696:SF1">
    <property type="entry name" value="CYTOCHROME P450 YJIB-RELATED"/>
    <property type="match status" value="1"/>
</dbReference>
<evidence type="ECO:0000313" key="3">
    <source>
        <dbReference type="EMBL" id="PZG44226.1"/>
    </source>
</evidence>
<dbReference type="Pfam" id="PF00067">
    <property type="entry name" value="p450"/>
    <property type="match status" value="1"/>
</dbReference>
<dbReference type="PROSITE" id="PS00086">
    <property type="entry name" value="CYTOCHROME_P450"/>
    <property type="match status" value="1"/>
</dbReference>
<dbReference type="SUPFAM" id="SSF48264">
    <property type="entry name" value="Cytochrome P450"/>
    <property type="match status" value="1"/>
</dbReference>
<name>A0A2W2G2R9_9ACTN</name>
<gene>
    <name evidence="3" type="ORF">C1I98_17470</name>
</gene>
<keyword evidence="2" id="KW-0479">Metal-binding</keyword>
<dbReference type="Gene3D" id="1.10.630.10">
    <property type="entry name" value="Cytochrome P450"/>
    <property type="match status" value="1"/>
</dbReference>